<dbReference type="AlphaFoldDB" id="A0A078AY39"/>
<dbReference type="Proteomes" id="UP000039865">
    <property type="component" value="Unassembled WGS sequence"/>
</dbReference>
<organism evidence="1 2">
    <name type="scientific">Stylonychia lemnae</name>
    <name type="common">Ciliate</name>
    <dbReference type="NCBI Taxonomy" id="5949"/>
    <lineage>
        <taxon>Eukaryota</taxon>
        <taxon>Sar</taxon>
        <taxon>Alveolata</taxon>
        <taxon>Ciliophora</taxon>
        <taxon>Intramacronucleata</taxon>
        <taxon>Spirotrichea</taxon>
        <taxon>Stichotrichia</taxon>
        <taxon>Sporadotrichida</taxon>
        <taxon>Oxytrichidae</taxon>
        <taxon>Stylonychinae</taxon>
        <taxon>Stylonychia</taxon>
    </lineage>
</organism>
<reference evidence="1 2" key="1">
    <citation type="submission" date="2014-06" db="EMBL/GenBank/DDBJ databases">
        <authorList>
            <person name="Swart Estienne"/>
        </authorList>
    </citation>
    <scope>NUCLEOTIDE SEQUENCE [LARGE SCALE GENOMIC DNA]</scope>
    <source>
        <strain evidence="1 2">130c</strain>
    </source>
</reference>
<proteinExistence type="predicted"/>
<evidence type="ECO:0000313" key="2">
    <source>
        <dbReference type="Proteomes" id="UP000039865"/>
    </source>
</evidence>
<sequence length="427" mass="49487">MSPNQYCQDQCISSCETPVDTQDVKTCYNQCCGSTEKLIRNLNLEKTDQFIEDISNQNSDKIVVDFNLCKNQCQYQQQSSGCFDRCFLTDNIIQYKSFQQQPSLDLSLMQECERVCPDPNEICITMCKQNAYEILSLQQLQQNKILLEDHSDQQKIDSNEMKAYYSCIVYCNFDDQACLEKCAQNSFNASLTSIETSQKQRKQALLQIKHSQTLINVGRDVSDSSDPDSIYQQIINEDIKQKISASILNLQNLEDPVCSRDCFNRYADNEPFRIMKDCIEIRCQDESKLHQKINLKNKTVKMQQLKSQLKFDRFEQDYYPDLDFTDELVASCSLKCFSFQTKYAFSILRPCLEEICLANSNMSSPNQSYLVSMIQPLGEQIKDKYDAKTVMKICMSISFGFGALYTVLQVKQLRKDNIYYDSTKRNF</sequence>
<gene>
    <name evidence="1" type="primary">Contig352.g390</name>
    <name evidence="1" type="ORF">STYLEM_16443</name>
</gene>
<accession>A0A078AY39</accession>
<dbReference type="InParanoid" id="A0A078AY39"/>
<dbReference type="EMBL" id="CCKQ01015527">
    <property type="protein sequence ID" value="CDW87340.1"/>
    <property type="molecule type" value="Genomic_DNA"/>
</dbReference>
<protein>
    <submittedName>
        <fullName evidence="1">Uncharacterized protein</fullName>
    </submittedName>
</protein>
<keyword evidence="2" id="KW-1185">Reference proteome</keyword>
<evidence type="ECO:0000313" key="1">
    <source>
        <dbReference type="EMBL" id="CDW87340.1"/>
    </source>
</evidence>
<name>A0A078AY39_STYLE</name>